<reference evidence="2" key="1">
    <citation type="submission" date="2016-06" db="EMBL/GenBank/DDBJ databases">
        <title>Parallel loss of symbiosis genes in relatives of nitrogen-fixing non-legume Parasponia.</title>
        <authorList>
            <person name="Van Velzen R."/>
            <person name="Holmer R."/>
            <person name="Bu F."/>
            <person name="Rutten L."/>
            <person name="Van Zeijl A."/>
            <person name="Liu W."/>
            <person name="Santuari L."/>
            <person name="Cao Q."/>
            <person name="Sharma T."/>
            <person name="Shen D."/>
            <person name="Roswanjaya Y."/>
            <person name="Wardhani T."/>
            <person name="Kalhor M.S."/>
            <person name="Jansen J."/>
            <person name="Van den Hoogen J."/>
            <person name="Gungor B."/>
            <person name="Hartog M."/>
            <person name="Hontelez J."/>
            <person name="Verver J."/>
            <person name="Yang W.-C."/>
            <person name="Schijlen E."/>
            <person name="Repin R."/>
            <person name="Schilthuizen M."/>
            <person name="Schranz E."/>
            <person name="Heidstra R."/>
            <person name="Miyata K."/>
            <person name="Fedorova E."/>
            <person name="Kohlen W."/>
            <person name="Bisseling T."/>
            <person name="Smit S."/>
            <person name="Geurts R."/>
        </authorList>
    </citation>
    <scope>NUCLEOTIDE SEQUENCE [LARGE SCALE GENOMIC DNA]</scope>
    <source>
        <strain evidence="2">cv. RG33-2</strain>
    </source>
</reference>
<keyword evidence="2" id="KW-1185">Reference proteome</keyword>
<protein>
    <submittedName>
        <fullName evidence="1">Uncharacterized protein</fullName>
    </submittedName>
</protein>
<dbReference type="InParanoid" id="A0A2P5AH95"/>
<dbReference type="EMBL" id="JXTC01000859">
    <property type="protein sequence ID" value="PON35893.1"/>
    <property type="molecule type" value="Genomic_DNA"/>
</dbReference>
<organism evidence="1 2">
    <name type="scientific">Trema orientale</name>
    <name type="common">Charcoal tree</name>
    <name type="synonym">Celtis orientalis</name>
    <dbReference type="NCBI Taxonomy" id="63057"/>
    <lineage>
        <taxon>Eukaryota</taxon>
        <taxon>Viridiplantae</taxon>
        <taxon>Streptophyta</taxon>
        <taxon>Embryophyta</taxon>
        <taxon>Tracheophyta</taxon>
        <taxon>Spermatophyta</taxon>
        <taxon>Magnoliopsida</taxon>
        <taxon>eudicotyledons</taxon>
        <taxon>Gunneridae</taxon>
        <taxon>Pentapetalae</taxon>
        <taxon>rosids</taxon>
        <taxon>fabids</taxon>
        <taxon>Rosales</taxon>
        <taxon>Cannabaceae</taxon>
        <taxon>Trema</taxon>
    </lineage>
</organism>
<proteinExistence type="predicted"/>
<sequence length="65" mass="7286">MTDLRLSPNLGSSSADHFQCRQLFFFVWKLIVVGGPRIFIDRCSILVNEPSIYNGGSSIFVDLHA</sequence>
<evidence type="ECO:0000313" key="2">
    <source>
        <dbReference type="Proteomes" id="UP000237000"/>
    </source>
</evidence>
<dbReference type="Proteomes" id="UP000237000">
    <property type="component" value="Unassembled WGS sequence"/>
</dbReference>
<name>A0A2P5AH95_TREOI</name>
<accession>A0A2P5AH95</accession>
<dbReference type="AlphaFoldDB" id="A0A2P5AH95"/>
<evidence type="ECO:0000313" key="1">
    <source>
        <dbReference type="EMBL" id="PON35893.1"/>
    </source>
</evidence>
<comment type="caution">
    <text evidence="1">The sequence shown here is derived from an EMBL/GenBank/DDBJ whole genome shotgun (WGS) entry which is preliminary data.</text>
</comment>
<gene>
    <name evidence="1" type="ORF">TorRG33x02_350510</name>
</gene>